<dbReference type="AlphaFoldDB" id="A0A844EGF4"/>
<keyword evidence="1" id="KW-1133">Transmembrane helix</keyword>
<reference evidence="2 3" key="1">
    <citation type="submission" date="2019-11" db="EMBL/GenBank/DDBJ databases">
        <title>Draft Genome Sequence of Plant Growth-Promoting Rhizosphere-Associated Bacteria.</title>
        <authorList>
            <person name="Vasilyev I.Y."/>
            <person name="Radchenko V."/>
            <person name="Ilnitskaya E.V."/>
        </authorList>
    </citation>
    <scope>NUCLEOTIDE SEQUENCE [LARGE SCALE GENOMIC DNA]</scope>
    <source>
        <strain evidence="2 3">VRA_07sq_f</strain>
    </source>
</reference>
<proteinExistence type="predicted"/>
<feature type="transmembrane region" description="Helical" evidence="1">
    <location>
        <begin position="15"/>
        <end position="34"/>
    </location>
</feature>
<dbReference type="Pfam" id="PF06570">
    <property type="entry name" value="DUF1129"/>
    <property type="match status" value="1"/>
</dbReference>
<evidence type="ECO:0000313" key="2">
    <source>
        <dbReference type="EMBL" id="MSE21555.1"/>
    </source>
</evidence>
<keyword evidence="1" id="KW-0472">Membrane</keyword>
<name>A0A844EGF4_9LACO</name>
<keyword evidence="1" id="KW-0812">Transmembrane</keyword>
<organism evidence="2 3">
    <name type="scientific">Lentilactobacillus parabuchneri</name>
    <dbReference type="NCBI Taxonomy" id="152331"/>
    <lineage>
        <taxon>Bacteria</taxon>
        <taxon>Bacillati</taxon>
        <taxon>Bacillota</taxon>
        <taxon>Bacilli</taxon>
        <taxon>Lactobacillales</taxon>
        <taxon>Lactobacillaceae</taxon>
        <taxon>Lentilactobacillus</taxon>
    </lineage>
</organism>
<protein>
    <submittedName>
        <fullName evidence="2">DUF1129 family protein</fullName>
    </submittedName>
</protein>
<comment type="caution">
    <text evidence="2">The sequence shown here is derived from an EMBL/GenBank/DDBJ whole genome shotgun (WGS) entry which is preliminary data.</text>
</comment>
<dbReference type="InterPro" id="IPR009214">
    <property type="entry name" value="DUF1129"/>
</dbReference>
<dbReference type="Proteomes" id="UP000491237">
    <property type="component" value="Unassembled WGS sequence"/>
</dbReference>
<gene>
    <name evidence="2" type="ORF">GKC44_09980</name>
</gene>
<evidence type="ECO:0000313" key="3">
    <source>
        <dbReference type="Proteomes" id="UP000491237"/>
    </source>
</evidence>
<sequence>FTVSSILPPVLNPVLSPYVYIVLGVLSGVGSFYVKRHYNITGGVF</sequence>
<dbReference type="EMBL" id="WKKY01000481">
    <property type="protein sequence ID" value="MSE21555.1"/>
    <property type="molecule type" value="Genomic_DNA"/>
</dbReference>
<feature type="non-terminal residue" evidence="2">
    <location>
        <position position="1"/>
    </location>
</feature>
<evidence type="ECO:0000256" key="1">
    <source>
        <dbReference type="SAM" id="Phobius"/>
    </source>
</evidence>
<accession>A0A844EGF4</accession>